<keyword evidence="1" id="KW-1133">Transmembrane helix</keyword>
<keyword evidence="1" id="KW-0472">Membrane</keyword>
<evidence type="ECO:0000313" key="2">
    <source>
        <dbReference type="EMBL" id="USD21695.1"/>
    </source>
</evidence>
<sequence length="150" mass="16422">MRHIPSIIAASLIPSIVLLLLAGTLGFSKINSAGPAFILIFSIPISLAHLMIYVPLALIIERYFGLNLFKCMCLGLIVGSLYPGFNDWPYPDGNYIGRVEDTLMSVDVIKAVNGYPTLWGWLIYLTHVLTVGLLFGATSGLGYGLLYRKD</sequence>
<dbReference type="RefSeq" id="WP_252084099.1">
    <property type="nucleotide sequence ID" value="NZ_CP092418.1"/>
</dbReference>
<evidence type="ECO:0000313" key="3">
    <source>
        <dbReference type="Proteomes" id="UP001055658"/>
    </source>
</evidence>
<keyword evidence="3" id="KW-1185">Reference proteome</keyword>
<evidence type="ECO:0008006" key="4">
    <source>
        <dbReference type="Google" id="ProtNLM"/>
    </source>
</evidence>
<dbReference type="Proteomes" id="UP001055658">
    <property type="component" value="Chromosome"/>
</dbReference>
<accession>A0ABY4VCN2</accession>
<name>A0ABY4VCN2_9GAMM</name>
<gene>
    <name evidence="2" type="ORF">MJO52_00710</name>
</gene>
<proteinExistence type="predicted"/>
<organism evidence="2 3">
    <name type="scientific">Microbulbifer variabilis</name>
    <dbReference type="NCBI Taxonomy" id="266805"/>
    <lineage>
        <taxon>Bacteria</taxon>
        <taxon>Pseudomonadati</taxon>
        <taxon>Pseudomonadota</taxon>
        <taxon>Gammaproteobacteria</taxon>
        <taxon>Cellvibrionales</taxon>
        <taxon>Microbulbiferaceae</taxon>
        <taxon>Microbulbifer</taxon>
    </lineage>
</organism>
<feature type="transmembrane region" description="Helical" evidence="1">
    <location>
        <begin position="121"/>
        <end position="146"/>
    </location>
</feature>
<feature type="transmembrane region" description="Helical" evidence="1">
    <location>
        <begin position="67"/>
        <end position="85"/>
    </location>
</feature>
<protein>
    <recommendedName>
        <fullName evidence="4">DUF2062 domain-containing protein</fullName>
    </recommendedName>
</protein>
<reference evidence="2" key="1">
    <citation type="submission" date="2022-02" db="EMBL/GenBank/DDBJ databases">
        <title>Coral-associated bacteria.</title>
        <authorList>
            <person name="Tang K."/>
            <person name="Wang X."/>
        </authorList>
    </citation>
    <scope>NUCLEOTIDE SEQUENCE</scope>
    <source>
        <strain evidence="2">SCSIO 43006</strain>
    </source>
</reference>
<dbReference type="EMBL" id="CP092418">
    <property type="protein sequence ID" value="USD21695.1"/>
    <property type="molecule type" value="Genomic_DNA"/>
</dbReference>
<evidence type="ECO:0000256" key="1">
    <source>
        <dbReference type="SAM" id="Phobius"/>
    </source>
</evidence>
<keyword evidence="1" id="KW-0812">Transmembrane</keyword>
<feature type="transmembrane region" description="Helical" evidence="1">
    <location>
        <begin position="36"/>
        <end position="60"/>
    </location>
</feature>